<proteinExistence type="predicted"/>
<name>A0A5M5NC40_BACOV</name>
<reference evidence="3 4" key="1">
    <citation type="journal article" date="2019" name="Nat. Med.">
        <title>A library of human gut bacterial isolates paired with longitudinal multiomics data enables mechanistic microbiome research.</title>
        <authorList>
            <person name="Poyet M."/>
            <person name="Groussin M."/>
            <person name="Gibbons S.M."/>
            <person name="Avila-Pacheco J."/>
            <person name="Jiang X."/>
            <person name="Kearney S.M."/>
            <person name="Perrotta A.R."/>
            <person name="Berdy B."/>
            <person name="Zhao S."/>
            <person name="Lieberman T.D."/>
            <person name="Swanson P.K."/>
            <person name="Smith M."/>
            <person name="Roesemann S."/>
            <person name="Alexander J.E."/>
            <person name="Rich S.A."/>
            <person name="Livny J."/>
            <person name="Vlamakis H."/>
            <person name="Clish C."/>
            <person name="Bullock K."/>
            <person name="Deik A."/>
            <person name="Scott J."/>
            <person name="Pierce K.A."/>
            <person name="Xavier R.J."/>
            <person name="Alm E.J."/>
        </authorList>
    </citation>
    <scope>NUCLEOTIDE SEQUENCE [LARGE SCALE GENOMIC DNA]</scope>
    <source>
        <strain evidence="1 4">BIOML-A15</strain>
        <strain evidence="2 3">BIOML-A2</strain>
    </source>
</reference>
<sequence>MLGVSLETGILRANICCYVADMEDKKLIQLLYMTEDEYTNFITGHCIIDKDLFRKEDNQQFNLWRGNNGRI</sequence>
<evidence type="ECO:0000313" key="3">
    <source>
        <dbReference type="Proteomes" id="UP000375690"/>
    </source>
</evidence>
<comment type="caution">
    <text evidence="2">The sequence shown here is derived from an EMBL/GenBank/DDBJ whole genome shotgun (WGS) entry which is preliminary data.</text>
</comment>
<organism evidence="2 3">
    <name type="scientific">Bacteroides ovatus</name>
    <dbReference type="NCBI Taxonomy" id="28116"/>
    <lineage>
        <taxon>Bacteria</taxon>
        <taxon>Pseudomonadati</taxon>
        <taxon>Bacteroidota</taxon>
        <taxon>Bacteroidia</taxon>
        <taxon>Bacteroidales</taxon>
        <taxon>Bacteroidaceae</taxon>
        <taxon>Bacteroides</taxon>
    </lineage>
</organism>
<evidence type="ECO:0000313" key="4">
    <source>
        <dbReference type="Proteomes" id="UP000424805"/>
    </source>
</evidence>
<evidence type="ECO:0000313" key="1">
    <source>
        <dbReference type="EMBL" id="KAA4625248.1"/>
    </source>
</evidence>
<dbReference type="EMBL" id="VWFP01000016">
    <property type="protein sequence ID" value="KAA4625248.1"/>
    <property type="molecule type" value="Genomic_DNA"/>
</dbReference>
<accession>A0A5M5NC40</accession>
<gene>
    <name evidence="2" type="ORF">F3B53_08555</name>
    <name evidence="1" type="ORF">F3B90_16130</name>
</gene>
<dbReference type="AlphaFoldDB" id="A0A5M5NC40"/>
<dbReference type="Proteomes" id="UP000424805">
    <property type="component" value="Unassembled WGS sequence"/>
</dbReference>
<protein>
    <submittedName>
        <fullName evidence="2">Uncharacterized protein</fullName>
    </submittedName>
</protein>
<evidence type="ECO:0000313" key="2">
    <source>
        <dbReference type="EMBL" id="KAB1328078.1"/>
    </source>
</evidence>
<dbReference type="EMBL" id="VWFC01000007">
    <property type="protein sequence ID" value="KAB1328078.1"/>
    <property type="molecule type" value="Genomic_DNA"/>
</dbReference>
<dbReference type="Proteomes" id="UP000375690">
    <property type="component" value="Unassembled WGS sequence"/>
</dbReference>